<keyword evidence="3" id="KW-1185">Reference proteome</keyword>
<gene>
    <name evidence="2" type="ORF">G2W53_028408</name>
</gene>
<organism evidence="2 3">
    <name type="scientific">Senna tora</name>
    <dbReference type="NCBI Taxonomy" id="362788"/>
    <lineage>
        <taxon>Eukaryota</taxon>
        <taxon>Viridiplantae</taxon>
        <taxon>Streptophyta</taxon>
        <taxon>Embryophyta</taxon>
        <taxon>Tracheophyta</taxon>
        <taxon>Spermatophyta</taxon>
        <taxon>Magnoliopsida</taxon>
        <taxon>eudicotyledons</taxon>
        <taxon>Gunneridae</taxon>
        <taxon>Pentapetalae</taxon>
        <taxon>rosids</taxon>
        <taxon>fabids</taxon>
        <taxon>Fabales</taxon>
        <taxon>Fabaceae</taxon>
        <taxon>Caesalpinioideae</taxon>
        <taxon>Cassia clade</taxon>
        <taxon>Senna</taxon>
    </lineage>
</organism>
<sequence length="218" mass="24662">MNAEDDCECACDFRSKRIWVVLLIEILVGAILCILMLQKIFHMYSKLDMNEDIDPENHCSTLDLFVDSLSSSSEGAYLNVSFTVKNPCLLSSVSFKYGFEVELLLIMNNNNTKRLELEEPFMSINVPLLDLGRKDEVSVQAIFNSSSASSLVPLHHLLAMDNNNNNSIWRTWASMNFQLHVHALVRQLFSFQGLAWWSVSCGDLHTVAYNITQHAVGI</sequence>
<accession>A0A834TCB9</accession>
<dbReference type="Proteomes" id="UP000634136">
    <property type="component" value="Unassembled WGS sequence"/>
</dbReference>
<comment type="caution">
    <text evidence="2">The sequence shown here is derived from an EMBL/GenBank/DDBJ whole genome shotgun (WGS) entry which is preliminary data.</text>
</comment>
<evidence type="ECO:0000313" key="2">
    <source>
        <dbReference type="EMBL" id="KAF7814439.1"/>
    </source>
</evidence>
<evidence type="ECO:0000313" key="3">
    <source>
        <dbReference type="Proteomes" id="UP000634136"/>
    </source>
</evidence>
<keyword evidence="1" id="KW-0472">Membrane</keyword>
<evidence type="ECO:0000256" key="1">
    <source>
        <dbReference type="SAM" id="Phobius"/>
    </source>
</evidence>
<keyword evidence="1" id="KW-1133">Transmembrane helix</keyword>
<protein>
    <submittedName>
        <fullName evidence="2">Uncharacterized protein</fullName>
    </submittedName>
</protein>
<proteinExistence type="predicted"/>
<keyword evidence="1" id="KW-0812">Transmembrane</keyword>
<dbReference type="AlphaFoldDB" id="A0A834TCB9"/>
<reference evidence="2" key="1">
    <citation type="submission" date="2020-09" db="EMBL/GenBank/DDBJ databases">
        <title>Genome-Enabled Discovery of Anthraquinone Biosynthesis in Senna tora.</title>
        <authorList>
            <person name="Kang S.-H."/>
            <person name="Pandey R.P."/>
            <person name="Lee C.-M."/>
            <person name="Sim J.-S."/>
            <person name="Jeong J.-T."/>
            <person name="Choi B.-S."/>
            <person name="Jung M."/>
            <person name="Ginzburg D."/>
            <person name="Zhao K."/>
            <person name="Won S.Y."/>
            <person name="Oh T.-J."/>
            <person name="Yu Y."/>
            <person name="Kim N.-H."/>
            <person name="Lee O.R."/>
            <person name="Lee T.-H."/>
            <person name="Bashyal P."/>
            <person name="Kim T.-S."/>
            <person name="Lee W.-H."/>
            <person name="Kawkins C."/>
            <person name="Kim C.-K."/>
            <person name="Kim J.S."/>
            <person name="Ahn B.O."/>
            <person name="Rhee S.Y."/>
            <person name="Sohng J.K."/>
        </authorList>
    </citation>
    <scope>NUCLEOTIDE SEQUENCE</scope>
    <source>
        <tissue evidence="2">Leaf</tissue>
    </source>
</reference>
<name>A0A834TCB9_9FABA</name>
<dbReference type="EMBL" id="JAAIUW010000009">
    <property type="protein sequence ID" value="KAF7814439.1"/>
    <property type="molecule type" value="Genomic_DNA"/>
</dbReference>
<feature type="transmembrane region" description="Helical" evidence="1">
    <location>
        <begin position="18"/>
        <end position="37"/>
    </location>
</feature>